<dbReference type="InterPro" id="IPR006158">
    <property type="entry name" value="Cobalamin-bd"/>
</dbReference>
<evidence type="ECO:0000256" key="5">
    <source>
        <dbReference type="ARBA" id="ARBA00023285"/>
    </source>
</evidence>
<name>A0ABV9F482_9SPHN</name>
<evidence type="ECO:0000313" key="7">
    <source>
        <dbReference type="EMBL" id="MFC4594704.1"/>
    </source>
</evidence>
<sequence length="136" mass="14482">MSRPNTVRCMLGMLGTDVHSKGIRTLARLLDEAGGIDVDYIGEHNSVEGMATAVAERKADIVGISFSSAAYVEYTRQLIEAMKARGVGHVPVILGGIIHPDDVDELKEMGVAGVFGAGSKTEDIIAFVQNEGNPQR</sequence>
<dbReference type="Proteomes" id="UP001595957">
    <property type="component" value="Unassembled WGS sequence"/>
</dbReference>
<dbReference type="PANTHER" id="PTHR48101">
    <property type="entry name" value="METHYLMALONYL-COA MUTASE, MITOCHONDRIAL-RELATED"/>
    <property type="match status" value="1"/>
</dbReference>
<dbReference type="EMBL" id="JBHSFZ010000023">
    <property type="protein sequence ID" value="MFC4594704.1"/>
    <property type="molecule type" value="Genomic_DNA"/>
</dbReference>
<keyword evidence="8" id="KW-1185">Reference proteome</keyword>
<reference evidence="8" key="1">
    <citation type="journal article" date="2019" name="Int. J. Syst. Evol. Microbiol.">
        <title>The Global Catalogue of Microorganisms (GCM) 10K type strain sequencing project: providing services to taxonomists for standard genome sequencing and annotation.</title>
        <authorList>
            <consortium name="The Broad Institute Genomics Platform"/>
            <consortium name="The Broad Institute Genome Sequencing Center for Infectious Disease"/>
            <person name="Wu L."/>
            <person name="Ma J."/>
        </authorList>
    </citation>
    <scope>NUCLEOTIDE SEQUENCE [LARGE SCALE GENOMIC DNA]</scope>
    <source>
        <strain evidence="8">NBRC 103632</strain>
    </source>
</reference>
<keyword evidence="2" id="KW-0846">Cobalamin</keyword>
<evidence type="ECO:0000256" key="4">
    <source>
        <dbReference type="ARBA" id="ARBA00023235"/>
    </source>
</evidence>
<keyword evidence="5" id="KW-0170">Cobalt</keyword>
<evidence type="ECO:0000313" key="8">
    <source>
        <dbReference type="Proteomes" id="UP001595957"/>
    </source>
</evidence>
<accession>A0ABV9F482</accession>
<dbReference type="PANTHER" id="PTHR48101:SF1">
    <property type="entry name" value="METHYLMALONYL-COA MUTASE, LARGE SUBUNIT"/>
    <property type="match status" value="1"/>
</dbReference>
<dbReference type="NCBIfam" id="TIGR00640">
    <property type="entry name" value="acid_CoA_mut_C"/>
    <property type="match status" value="1"/>
</dbReference>
<dbReference type="PROSITE" id="PS51332">
    <property type="entry name" value="B12_BINDING"/>
    <property type="match status" value="1"/>
</dbReference>
<dbReference type="SUPFAM" id="SSF52242">
    <property type="entry name" value="Cobalamin (vitamin B12)-binding domain"/>
    <property type="match status" value="1"/>
</dbReference>
<feature type="domain" description="B12-binding" evidence="6">
    <location>
        <begin position="6"/>
        <end position="135"/>
    </location>
</feature>
<comment type="cofactor">
    <cofactor evidence="1">
        <name>adenosylcob(III)alamin</name>
        <dbReference type="ChEBI" id="CHEBI:18408"/>
    </cofactor>
</comment>
<evidence type="ECO:0000256" key="2">
    <source>
        <dbReference type="ARBA" id="ARBA00022628"/>
    </source>
</evidence>
<keyword evidence="3" id="KW-0479">Metal-binding</keyword>
<dbReference type="RefSeq" id="WP_380804690.1">
    <property type="nucleotide sequence ID" value="NZ_JBHSFZ010000023.1"/>
</dbReference>
<comment type="caution">
    <text evidence="7">The sequence shown here is derived from an EMBL/GenBank/DDBJ whole genome shotgun (WGS) entry which is preliminary data.</text>
</comment>
<evidence type="ECO:0000256" key="1">
    <source>
        <dbReference type="ARBA" id="ARBA00001922"/>
    </source>
</evidence>
<dbReference type="InterPro" id="IPR006159">
    <property type="entry name" value="Acid_CoA_mut_C"/>
</dbReference>
<evidence type="ECO:0000256" key="3">
    <source>
        <dbReference type="ARBA" id="ARBA00022723"/>
    </source>
</evidence>
<organism evidence="7 8">
    <name type="scientific">Sphingobium tyrosinilyticum</name>
    <dbReference type="NCBI Taxonomy" id="2715436"/>
    <lineage>
        <taxon>Bacteria</taxon>
        <taxon>Pseudomonadati</taxon>
        <taxon>Pseudomonadota</taxon>
        <taxon>Alphaproteobacteria</taxon>
        <taxon>Sphingomonadales</taxon>
        <taxon>Sphingomonadaceae</taxon>
        <taxon>Sphingobium</taxon>
    </lineage>
</organism>
<dbReference type="Gene3D" id="3.40.50.280">
    <property type="entry name" value="Cobalamin-binding domain"/>
    <property type="match status" value="1"/>
</dbReference>
<keyword evidence="4" id="KW-0413">Isomerase</keyword>
<evidence type="ECO:0000259" key="6">
    <source>
        <dbReference type="PROSITE" id="PS51332"/>
    </source>
</evidence>
<proteinExistence type="predicted"/>
<gene>
    <name evidence="7" type="ORF">ACFO3E_10970</name>
</gene>
<dbReference type="InterPro" id="IPR036724">
    <property type="entry name" value="Cobalamin-bd_sf"/>
</dbReference>
<protein>
    <submittedName>
        <fullName evidence="7">Cobalamin B12-binding domain-containing protein</fullName>
    </submittedName>
</protein>
<dbReference type="Pfam" id="PF02310">
    <property type="entry name" value="B12-binding"/>
    <property type="match status" value="1"/>
</dbReference>